<dbReference type="FunCoup" id="G9EQQ1">
    <property type="interactions" value="198"/>
</dbReference>
<evidence type="ECO:0000256" key="6">
    <source>
        <dbReference type="ARBA" id="ARBA00023136"/>
    </source>
</evidence>
<feature type="transmembrane region" description="Helical" evidence="7">
    <location>
        <begin position="797"/>
        <end position="819"/>
    </location>
</feature>
<keyword evidence="11" id="KW-1185">Reference proteome</keyword>
<keyword evidence="6 7" id="KW-0472">Membrane</keyword>
<dbReference type="eggNOG" id="COG1131">
    <property type="taxonomic scope" value="Bacteria"/>
</dbReference>
<dbReference type="PANTHER" id="PTHR43038">
    <property type="entry name" value="ATP-BINDING CASSETTE, SUB-FAMILY H, MEMBER 1"/>
    <property type="match status" value="1"/>
</dbReference>
<evidence type="ECO:0000256" key="2">
    <source>
        <dbReference type="ARBA" id="ARBA00022692"/>
    </source>
</evidence>
<dbReference type="SMART" id="SM00382">
    <property type="entry name" value="AAA"/>
    <property type="match status" value="2"/>
</dbReference>
<keyword evidence="2 7" id="KW-0812">Transmembrane</keyword>
<feature type="transmembrane region" description="Helical" evidence="7">
    <location>
        <begin position="644"/>
        <end position="664"/>
    </location>
</feature>
<feature type="transmembrane region" description="Helical" evidence="7">
    <location>
        <begin position="964"/>
        <end position="984"/>
    </location>
</feature>
<evidence type="ECO:0000313" key="10">
    <source>
        <dbReference type="EMBL" id="EHL30414.1"/>
    </source>
</evidence>
<dbReference type="SUPFAM" id="SSF52540">
    <property type="entry name" value="P-loop containing nucleoside triphosphate hydrolases"/>
    <property type="match status" value="2"/>
</dbReference>
<dbReference type="STRING" id="658187.LDG_7602"/>
<keyword evidence="3" id="KW-0547">Nucleotide-binding</keyword>
<dbReference type="GO" id="GO:0140359">
    <property type="term" value="F:ABC-type transporter activity"/>
    <property type="evidence" value="ECO:0007669"/>
    <property type="project" value="InterPro"/>
</dbReference>
<gene>
    <name evidence="10" type="ORF">LDG_7602</name>
</gene>
<dbReference type="HOGENOM" id="CLU_000604_16_2_6"/>
<dbReference type="Gene3D" id="3.40.1710.10">
    <property type="entry name" value="abc type-2 transporter like domain"/>
    <property type="match status" value="1"/>
</dbReference>
<organism evidence="10 11">
    <name type="scientific">Legionella drancourtii LLAP12</name>
    <dbReference type="NCBI Taxonomy" id="658187"/>
    <lineage>
        <taxon>Bacteria</taxon>
        <taxon>Pseudomonadati</taxon>
        <taxon>Pseudomonadota</taxon>
        <taxon>Gammaproteobacteria</taxon>
        <taxon>Legionellales</taxon>
        <taxon>Legionellaceae</taxon>
        <taxon>Legionella</taxon>
    </lineage>
</organism>
<dbReference type="eggNOG" id="COG0842">
    <property type="taxonomic scope" value="Bacteria"/>
</dbReference>
<evidence type="ECO:0000256" key="3">
    <source>
        <dbReference type="ARBA" id="ARBA00022741"/>
    </source>
</evidence>
<dbReference type="PROSITE" id="PS50893">
    <property type="entry name" value="ABC_TRANSPORTER_2"/>
    <property type="match status" value="2"/>
</dbReference>
<evidence type="ECO:0000259" key="9">
    <source>
        <dbReference type="PROSITE" id="PS51012"/>
    </source>
</evidence>
<dbReference type="EMBL" id="JH413831">
    <property type="protein sequence ID" value="EHL30414.1"/>
    <property type="molecule type" value="Genomic_DNA"/>
</dbReference>
<keyword evidence="4 10" id="KW-0067">ATP-binding</keyword>
<dbReference type="Proteomes" id="UP000002770">
    <property type="component" value="Unassembled WGS sequence"/>
</dbReference>
<dbReference type="Pfam" id="PF00005">
    <property type="entry name" value="ABC_tran"/>
    <property type="match status" value="2"/>
</dbReference>
<dbReference type="Pfam" id="PF12698">
    <property type="entry name" value="ABC2_membrane_3"/>
    <property type="match status" value="1"/>
</dbReference>
<feature type="transmembrane region" description="Helical" evidence="7">
    <location>
        <begin position="939"/>
        <end position="958"/>
    </location>
</feature>
<dbReference type="InterPro" id="IPR047817">
    <property type="entry name" value="ABC2_TM_bact-type"/>
</dbReference>
<evidence type="ECO:0000256" key="4">
    <source>
        <dbReference type="ARBA" id="ARBA00022840"/>
    </source>
</evidence>
<reference evidence="10 11" key="1">
    <citation type="journal article" date="2011" name="BMC Genomics">
        <title>Insight into cross-talk between intra-amoebal pathogens.</title>
        <authorList>
            <person name="Gimenez G."/>
            <person name="Bertelli C."/>
            <person name="Moliner C."/>
            <person name="Robert C."/>
            <person name="Raoult D."/>
            <person name="Fournier P.E."/>
            <person name="Greub G."/>
        </authorList>
    </citation>
    <scope>NUCLEOTIDE SEQUENCE [LARGE SCALE GENOMIC DNA]</scope>
    <source>
        <strain evidence="10 11">LLAP12</strain>
    </source>
</reference>
<feature type="domain" description="ABC transmembrane type-2" evidence="9">
    <location>
        <begin position="757"/>
        <end position="990"/>
    </location>
</feature>
<feature type="transmembrane region" description="Helical" evidence="7">
    <location>
        <begin position="876"/>
        <end position="901"/>
    </location>
</feature>
<dbReference type="CDD" id="cd03230">
    <property type="entry name" value="ABC_DR_subfamily_A"/>
    <property type="match status" value="1"/>
</dbReference>
<sequence length="992" mass="109204">MTSKNENASPSHADNAIIIERLTKKFPSIKDISPALISVSAQIKRGSITGLIGPDGAGKTTLIRIIAGLLSFTDGHVYVDGLEPTINTNELRLILGYMPQKFGLYEDLTVMENLILYADLRGVLADERTKEFARLLNFTDLTRFTTRAAGKLSGGMKQKLGLACALLGRPKVLLLDEPSVGVDPISRRELWKMVNTLIDEGITVIWSTSYLDEAELCDEVLLMNEGQLVYSGTPQTITAKLVGRSIQVQNIEGDHRLVLQRALRCKEVMDGVIQGKNVRLLLRDEGKLPCLELLNAGASARLVPVKPRFEDAFIDLLGGGPGGDSILTKVMQPVQITTESDTVIEAKHLTKMFGTFAATNDVNFKVKRGEIFGLLGPNGAGKSTTFKMMCGLLAPTSGTAAVMGLDLQKSASKARQKLGYMAQKFSLYGDLSVQQNLQFFSGIYGLSGTKQTKKITEMINAFALNEFLDTKTNELPLGFKQRLSLACAIMHEPTILFLDEPTSGVDPLTRREFWTHINGLVEKGVTIMVTTHYMDEAEYCDRIGLVYRGQLIETGTPDKLKQLIMNKQQPEPTMEDAFIGLVLKHDQENQTINMVSTVTSPPIIRSDEKSSRGADFIHQHGALRRWAALCQKEYYQIIRDPSSIMIAFILPMLMLFIFGFGINLDTSKIRLGLLLNDSSPEAQRFAKAFSDSPYIKVIPMNNNHEAAEQLTAGNVRGFVAIQPNFSLRLQQADGIAPVQIITDGSETNTANFVTAYATGAWNIWQQQRGIEIGQPQLNRIALENRYWFNPAAISRDFLVPGSIALIMTVIGALLTSLVIAREWENGTMEALLSTPITRMEFLLSKLIPYYILGIVAMIVCTVTAITILGTPLRGSIMLLFIESSLFLGSVLGIGLLLSTITRNQFNAAQAALNIAYLPAMMLSGFIFEISSMPTVVQAITYIIPARYFVSALQTLFLAGNIGTLLFKNALFLLCSALIFLGLTYKFTGRRLD</sequence>
<dbReference type="RefSeq" id="WP_006871506.1">
    <property type="nucleotide sequence ID" value="NZ_JH413831.1"/>
</dbReference>
<dbReference type="InterPro" id="IPR027417">
    <property type="entry name" value="P-loop_NTPase"/>
</dbReference>
<feature type="transmembrane region" description="Helical" evidence="7">
    <location>
        <begin position="847"/>
        <end position="869"/>
    </location>
</feature>
<dbReference type="OrthoDB" id="9805029at2"/>
<dbReference type="AlphaFoldDB" id="G9EQQ1"/>
<dbReference type="InterPro" id="IPR017871">
    <property type="entry name" value="ABC_transporter-like_CS"/>
</dbReference>
<comment type="subcellular location">
    <subcellularLocation>
        <location evidence="1">Membrane</location>
        <topology evidence="1">Multi-pass membrane protein</topology>
    </subcellularLocation>
</comment>
<dbReference type="Gene3D" id="3.40.50.300">
    <property type="entry name" value="P-loop containing nucleotide triphosphate hydrolases"/>
    <property type="match status" value="2"/>
</dbReference>
<dbReference type="InterPro" id="IPR013525">
    <property type="entry name" value="ABC2_TM"/>
</dbReference>
<dbReference type="PROSITE" id="PS51012">
    <property type="entry name" value="ABC_TM2"/>
    <property type="match status" value="1"/>
</dbReference>
<protein>
    <submittedName>
        <fullName evidence="10">ABC transporter ATP-binding protein</fullName>
    </submittedName>
</protein>
<evidence type="ECO:0000256" key="1">
    <source>
        <dbReference type="ARBA" id="ARBA00004141"/>
    </source>
</evidence>
<dbReference type="GO" id="GO:0016887">
    <property type="term" value="F:ATP hydrolysis activity"/>
    <property type="evidence" value="ECO:0007669"/>
    <property type="project" value="InterPro"/>
</dbReference>
<dbReference type="InterPro" id="IPR003439">
    <property type="entry name" value="ABC_transporter-like_ATP-bd"/>
</dbReference>
<keyword evidence="5 7" id="KW-1133">Transmembrane helix</keyword>
<feature type="domain" description="ABC transporter" evidence="8">
    <location>
        <begin position="17"/>
        <end position="250"/>
    </location>
</feature>
<name>G9EQQ1_9GAMM</name>
<dbReference type="PANTHER" id="PTHR43038:SF3">
    <property type="entry name" value="ABC TRANSPORTER G FAMILY MEMBER 20 ISOFORM X1"/>
    <property type="match status" value="1"/>
</dbReference>
<feature type="transmembrane region" description="Helical" evidence="7">
    <location>
        <begin position="907"/>
        <end position="927"/>
    </location>
</feature>
<evidence type="ECO:0000259" key="8">
    <source>
        <dbReference type="PROSITE" id="PS50893"/>
    </source>
</evidence>
<proteinExistence type="predicted"/>
<evidence type="ECO:0000256" key="7">
    <source>
        <dbReference type="SAM" id="Phobius"/>
    </source>
</evidence>
<dbReference type="GO" id="GO:0005524">
    <property type="term" value="F:ATP binding"/>
    <property type="evidence" value="ECO:0007669"/>
    <property type="project" value="UniProtKB-KW"/>
</dbReference>
<dbReference type="InterPro" id="IPR003593">
    <property type="entry name" value="AAA+_ATPase"/>
</dbReference>
<dbReference type="PROSITE" id="PS00211">
    <property type="entry name" value="ABC_TRANSPORTER_1"/>
    <property type="match status" value="1"/>
</dbReference>
<evidence type="ECO:0000313" key="11">
    <source>
        <dbReference type="Proteomes" id="UP000002770"/>
    </source>
</evidence>
<feature type="domain" description="ABC transporter" evidence="8">
    <location>
        <begin position="344"/>
        <end position="573"/>
    </location>
</feature>
<evidence type="ECO:0000256" key="5">
    <source>
        <dbReference type="ARBA" id="ARBA00022989"/>
    </source>
</evidence>
<accession>G9EQQ1</accession>
<dbReference type="InParanoid" id="G9EQQ1"/>
<dbReference type="GO" id="GO:0016020">
    <property type="term" value="C:membrane"/>
    <property type="evidence" value="ECO:0007669"/>
    <property type="project" value="UniProtKB-SubCell"/>
</dbReference>